<dbReference type="EMBL" id="BARS01003186">
    <property type="protein sequence ID" value="GAF78919.1"/>
    <property type="molecule type" value="Genomic_DNA"/>
</dbReference>
<gene>
    <name evidence="1" type="ORF">S01H1_06142</name>
</gene>
<sequence>GTNAQVKNVLLEQHTGAWCGWCVDGTVKMDEILDLYGEQVIGVKIHNGDDMAIPEQSAVARALGLTGYPTGSIDRKDFGGSVFLSRNAWKTSCESQIQQKAKAEVDCFYTLDKEARIVRIQVMANITESMNFPLKFNAYIVEDDVTGEGRGYNQSNYLSGRPGFEDSPYYDEPSTIIGYHHMKVVRKMIGGAWGVAGDLPTSVKAGDFYSYEFESEIDEAWKIDDVYFVGMLQADAEDNKEIINSAIAIEDGSLLNTIINSDTPTAKALPSGSDFNNIYTLENATDEEQTYTVTLLTTDRTPADWSAEFTSGATELTASVTDPNIGQIVVPANSTAELLLTLKAGPRLGLGDAKMVLELEGTPTITRSRMISGISAEIENLLLETGSYYSMRPYLNNTYRNNIVTLDISDYLAFANEMTNVKLVIWNKGPSDGLSPDEIDIIKNTENVNNFICGDGVIGSLIYPDNLSFFGLESIGWNLEAQ</sequence>
<dbReference type="InterPro" id="IPR021615">
    <property type="entry name" value="Omp28"/>
</dbReference>
<evidence type="ECO:0000313" key="1">
    <source>
        <dbReference type="EMBL" id="GAF78919.1"/>
    </source>
</evidence>
<accession>X0SD24</accession>
<proteinExistence type="predicted"/>
<feature type="non-terminal residue" evidence="1">
    <location>
        <position position="1"/>
    </location>
</feature>
<reference evidence="1" key="1">
    <citation type="journal article" date="2014" name="Front. Microbiol.">
        <title>High frequency of phylogenetically diverse reductive dehalogenase-homologous genes in deep subseafloor sedimentary metagenomes.</title>
        <authorList>
            <person name="Kawai M."/>
            <person name="Futagami T."/>
            <person name="Toyoda A."/>
            <person name="Takaki Y."/>
            <person name="Nishi S."/>
            <person name="Hori S."/>
            <person name="Arai W."/>
            <person name="Tsubouchi T."/>
            <person name="Morono Y."/>
            <person name="Uchiyama I."/>
            <person name="Ito T."/>
            <person name="Fujiyama A."/>
            <person name="Inagaki F."/>
            <person name="Takami H."/>
        </authorList>
    </citation>
    <scope>NUCLEOTIDE SEQUENCE</scope>
    <source>
        <strain evidence="1">Expedition CK06-06</strain>
    </source>
</reference>
<dbReference type="SUPFAM" id="SSF52833">
    <property type="entry name" value="Thioredoxin-like"/>
    <property type="match status" value="1"/>
</dbReference>
<comment type="caution">
    <text evidence="1">The sequence shown here is derived from an EMBL/GenBank/DDBJ whole genome shotgun (WGS) entry which is preliminary data.</text>
</comment>
<dbReference type="InterPro" id="IPR013783">
    <property type="entry name" value="Ig-like_fold"/>
</dbReference>
<protein>
    <recommendedName>
        <fullName evidence="2">Thioredoxin domain-containing protein</fullName>
    </recommendedName>
</protein>
<dbReference type="Pfam" id="PF11551">
    <property type="entry name" value="Omp28"/>
    <property type="match status" value="1"/>
</dbReference>
<dbReference type="Gene3D" id="2.60.40.10">
    <property type="entry name" value="Immunoglobulins"/>
    <property type="match status" value="1"/>
</dbReference>
<dbReference type="AlphaFoldDB" id="X0SD24"/>
<evidence type="ECO:0008006" key="2">
    <source>
        <dbReference type="Google" id="ProtNLM"/>
    </source>
</evidence>
<dbReference type="InterPro" id="IPR036249">
    <property type="entry name" value="Thioredoxin-like_sf"/>
</dbReference>
<name>X0SD24_9ZZZZ</name>
<feature type="non-terminal residue" evidence="1">
    <location>
        <position position="482"/>
    </location>
</feature>
<organism evidence="1">
    <name type="scientific">marine sediment metagenome</name>
    <dbReference type="NCBI Taxonomy" id="412755"/>
    <lineage>
        <taxon>unclassified sequences</taxon>
        <taxon>metagenomes</taxon>
        <taxon>ecological metagenomes</taxon>
    </lineage>
</organism>